<accession>A0A176S1M5</accession>
<feature type="domain" description="CHAT" evidence="1">
    <location>
        <begin position="289"/>
        <end position="549"/>
    </location>
</feature>
<dbReference type="AlphaFoldDB" id="A0A176S1M5"/>
<reference evidence="2 3" key="1">
    <citation type="submission" date="2016-05" db="EMBL/GenBank/DDBJ databases">
        <title>Single-cell genome of chain-forming Candidatus Thiomargarita nelsonii and comparison to other large sulfur-oxidizing bacteria.</title>
        <authorList>
            <person name="Winkel M."/>
            <person name="Salman V."/>
            <person name="Woyke T."/>
            <person name="Schulz-Vogt H."/>
            <person name="Richter M."/>
            <person name="Flood B."/>
            <person name="Bailey J."/>
            <person name="Amann R."/>
            <person name="Mussmann M."/>
        </authorList>
    </citation>
    <scope>NUCLEOTIDE SEQUENCE [LARGE SCALE GENOMIC DNA]</scope>
    <source>
        <strain evidence="2 3">THI036</strain>
    </source>
</reference>
<dbReference type="PANTHER" id="PTHR10098:SF108">
    <property type="entry name" value="TETRATRICOPEPTIDE REPEAT PROTEIN 28"/>
    <property type="match status" value="1"/>
</dbReference>
<proteinExistence type="predicted"/>
<evidence type="ECO:0000313" key="3">
    <source>
        <dbReference type="Proteomes" id="UP000076962"/>
    </source>
</evidence>
<sequence length="551" mass="62745">MIRVIADWYRNPQRPPYPDKPRGFELAQLGLDWLETFLNPTAKVLLLEQNMPLFHLAADLALELNYIEQAYFILERSKSRSLVEQLLRERAELSSQIDEQLRTQYVQLSTRLDEFVNQLVGNTADSCFFAPITRTVKRTPKQEAQLWQEQAVVEQELDKVRCAIAEQDNAFGEAISPCPLESEQITRLLPANSLVIAFDQRPDYLHLYAITAQGVHAPLRVELKVQQVTDRVNTFRNNIIHDKCVTETNQMSDWLTSTLGLAINQLLNIPQPKKKRPNRFGLFSRKAAKTANWQEIIFIPHQAWHLLPLHLFKIDGELLVEHYLVRYIPALQVLRLLHERKPAKPGKGCIIANPDGTLPTGQMEGHSIKNCRPDDVLLEGSQASLKTVRQYLETAHHGHFGCHGFFKPDLKAGLKLADGSLEAKELFTRLRLPNPRLVVLSACKTEPPIKPTLADEYMRLVSGFLFAGAHNVLAALWHVDEDSTRLLMENFYQGLAEGLSPTLALQRAQRQLKEMSSETVQARLQTQKVMSIKPYEEPYYWSGFVLLGDGV</sequence>
<keyword evidence="3" id="KW-1185">Reference proteome</keyword>
<comment type="caution">
    <text evidence="2">The sequence shown here is derived from an EMBL/GenBank/DDBJ whole genome shotgun (WGS) entry which is preliminary data.</text>
</comment>
<name>A0A176S1M5_9GAMM</name>
<dbReference type="Proteomes" id="UP000076962">
    <property type="component" value="Unassembled WGS sequence"/>
</dbReference>
<evidence type="ECO:0000313" key="2">
    <source>
        <dbReference type="EMBL" id="OAD21971.1"/>
    </source>
</evidence>
<dbReference type="EMBL" id="LUTY01001260">
    <property type="protein sequence ID" value="OAD21971.1"/>
    <property type="molecule type" value="Genomic_DNA"/>
</dbReference>
<dbReference type="Pfam" id="PF12770">
    <property type="entry name" value="CHAT"/>
    <property type="match status" value="1"/>
</dbReference>
<protein>
    <submittedName>
        <fullName evidence="2">TPR repeat containing protein</fullName>
    </submittedName>
</protein>
<gene>
    <name evidence="2" type="ORF">THIOM_002247</name>
</gene>
<organism evidence="2 3">
    <name type="scientific">Candidatus Thiomargarita nelsonii</name>
    <dbReference type="NCBI Taxonomy" id="1003181"/>
    <lineage>
        <taxon>Bacteria</taxon>
        <taxon>Pseudomonadati</taxon>
        <taxon>Pseudomonadota</taxon>
        <taxon>Gammaproteobacteria</taxon>
        <taxon>Thiotrichales</taxon>
        <taxon>Thiotrichaceae</taxon>
        <taxon>Thiomargarita</taxon>
    </lineage>
</organism>
<evidence type="ECO:0000259" key="1">
    <source>
        <dbReference type="Pfam" id="PF12770"/>
    </source>
</evidence>
<dbReference type="PANTHER" id="PTHR10098">
    <property type="entry name" value="RAPSYN-RELATED"/>
    <property type="match status" value="1"/>
</dbReference>
<dbReference type="InterPro" id="IPR024983">
    <property type="entry name" value="CHAT_dom"/>
</dbReference>